<dbReference type="AlphaFoldDB" id="A0A0J7Y9H7"/>
<organism evidence="1 2">
    <name type="scientific">Novosphingobium barchaimii LL02</name>
    <dbReference type="NCBI Taxonomy" id="1114963"/>
    <lineage>
        <taxon>Bacteria</taxon>
        <taxon>Pseudomonadati</taxon>
        <taxon>Pseudomonadota</taxon>
        <taxon>Alphaproteobacteria</taxon>
        <taxon>Sphingomonadales</taxon>
        <taxon>Sphingomonadaceae</taxon>
        <taxon>Novosphingobium</taxon>
    </lineage>
</organism>
<dbReference type="Proteomes" id="UP000052268">
    <property type="component" value="Unassembled WGS sequence"/>
</dbReference>
<comment type="caution">
    <text evidence="1">The sequence shown here is derived from an EMBL/GenBank/DDBJ whole genome shotgun (WGS) entry which is preliminary data.</text>
</comment>
<dbReference type="EMBL" id="JACU01000002">
    <property type="protein sequence ID" value="KMS59978.1"/>
    <property type="molecule type" value="Genomic_DNA"/>
</dbReference>
<gene>
    <name evidence="1" type="ORF">V474_07725</name>
</gene>
<dbReference type="PATRIC" id="fig|1114963.3.peg.443"/>
<name>A0A0J7Y9H7_9SPHN</name>
<evidence type="ECO:0000313" key="1">
    <source>
        <dbReference type="EMBL" id="KMS59978.1"/>
    </source>
</evidence>
<keyword evidence="2" id="KW-1185">Reference proteome</keyword>
<dbReference type="RefSeq" id="WP_169794990.1">
    <property type="nucleotide sequence ID" value="NZ_KQ130452.1"/>
</dbReference>
<sequence length="52" mass="5714">MDDDEVPVSERVVTALLTQMIRSNMIPINDVMAAAEILKRMATRLPPASCAQ</sequence>
<reference evidence="1 2" key="1">
    <citation type="journal article" date="2015" name="G3 (Bethesda)">
        <title>Insights into Ongoing Evolution of the Hexachlorocyclohexane Catabolic Pathway from Comparative Genomics of Ten Sphingomonadaceae Strains.</title>
        <authorList>
            <person name="Pearce S.L."/>
            <person name="Oakeshott J.G."/>
            <person name="Pandey G."/>
        </authorList>
    </citation>
    <scope>NUCLEOTIDE SEQUENCE [LARGE SCALE GENOMIC DNA]</scope>
    <source>
        <strain evidence="1 2">LL02</strain>
    </source>
</reference>
<proteinExistence type="predicted"/>
<evidence type="ECO:0000313" key="2">
    <source>
        <dbReference type="Proteomes" id="UP000052268"/>
    </source>
</evidence>
<accession>A0A0J7Y9H7</accession>
<protein>
    <submittedName>
        <fullName evidence="1">Uncharacterized protein</fullName>
    </submittedName>
</protein>